<reference evidence="1 2" key="1">
    <citation type="journal article" date="2024" name="J. Plant Pathol.">
        <title>Sequence and assembly of the genome of Seiridium unicorne, isolate CBS 538.82, causal agent of cypress canker disease.</title>
        <authorList>
            <person name="Scali E."/>
            <person name="Rocca G.D."/>
            <person name="Danti R."/>
            <person name="Garbelotto M."/>
            <person name="Barberini S."/>
            <person name="Baroncelli R."/>
            <person name="Emiliani G."/>
        </authorList>
    </citation>
    <scope>NUCLEOTIDE SEQUENCE [LARGE SCALE GENOMIC DNA]</scope>
    <source>
        <strain evidence="1 2">BM-138-508</strain>
    </source>
</reference>
<organism evidence="1 2">
    <name type="scientific">Seiridium unicorne</name>
    <dbReference type="NCBI Taxonomy" id="138068"/>
    <lineage>
        <taxon>Eukaryota</taxon>
        <taxon>Fungi</taxon>
        <taxon>Dikarya</taxon>
        <taxon>Ascomycota</taxon>
        <taxon>Pezizomycotina</taxon>
        <taxon>Sordariomycetes</taxon>
        <taxon>Xylariomycetidae</taxon>
        <taxon>Amphisphaeriales</taxon>
        <taxon>Sporocadaceae</taxon>
        <taxon>Seiridium</taxon>
    </lineage>
</organism>
<protein>
    <submittedName>
        <fullName evidence="1">Membrane protein</fullName>
    </submittedName>
</protein>
<dbReference type="EMBL" id="JARVKF010000437">
    <property type="protein sequence ID" value="KAK9413598.1"/>
    <property type="molecule type" value="Genomic_DNA"/>
</dbReference>
<dbReference type="InterPro" id="IPR016181">
    <property type="entry name" value="Acyl_CoA_acyltransferase"/>
</dbReference>
<proteinExistence type="predicted"/>
<name>A0ABR2UG55_9PEZI</name>
<sequence>MDTSYQIDILDRPGRQWTEEAIARLQDELCQLGSLCLSSLPEYQVFDRSSHGALDDKLIATARKNGEIIAAVSAIWLSIPGFPQPILHTGLTLVHPKYRNSGINVQLIGTQWLYVLRRYPKGLWLSTLAEVVSSLVHITKFTTNVFPSPQWSQDNPTGDPSSTHLLIAPAISTMHRQKMLISPDAMFDERTFVLRGSNDCKQGSVFKKGLDDKTFWHRDIQTSMFLRLLLRSNAGARLYKYLSWIQFIFGSCLERGLPK</sequence>
<dbReference type="Proteomes" id="UP001408356">
    <property type="component" value="Unassembled WGS sequence"/>
</dbReference>
<dbReference type="SUPFAM" id="SSF55729">
    <property type="entry name" value="Acyl-CoA N-acyltransferases (Nat)"/>
    <property type="match status" value="1"/>
</dbReference>
<evidence type="ECO:0000313" key="1">
    <source>
        <dbReference type="EMBL" id="KAK9413598.1"/>
    </source>
</evidence>
<keyword evidence="2" id="KW-1185">Reference proteome</keyword>
<comment type="caution">
    <text evidence="1">The sequence shown here is derived from an EMBL/GenBank/DDBJ whole genome shotgun (WGS) entry which is preliminary data.</text>
</comment>
<accession>A0ABR2UG55</accession>
<evidence type="ECO:0000313" key="2">
    <source>
        <dbReference type="Proteomes" id="UP001408356"/>
    </source>
</evidence>
<gene>
    <name evidence="1" type="ORF">SUNI508_11807</name>
</gene>